<keyword evidence="1" id="KW-0812">Transmembrane</keyword>
<evidence type="ECO:0000256" key="1">
    <source>
        <dbReference type="SAM" id="Phobius"/>
    </source>
</evidence>
<organism evidence="2 3">
    <name type="scientific">Halovenus rubra</name>
    <dbReference type="NCBI Taxonomy" id="869890"/>
    <lineage>
        <taxon>Archaea</taxon>
        <taxon>Methanobacteriati</taxon>
        <taxon>Methanobacteriota</taxon>
        <taxon>Stenosarchaea group</taxon>
        <taxon>Halobacteria</taxon>
        <taxon>Halobacteriales</taxon>
        <taxon>Haloarculaceae</taxon>
        <taxon>Halovenus</taxon>
    </lineage>
</organism>
<feature type="transmembrane region" description="Helical" evidence="1">
    <location>
        <begin position="67"/>
        <end position="83"/>
    </location>
</feature>
<evidence type="ECO:0000313" key="2">
    <source>
        <dbReference type="EMBL" id="MFC7126146.1"/>
    </source>
</evidence>
<gene>
    <name evidence="2" type="ORF">ACFQJ7_08870</name>
</gene>
<keyword evidence="1" id="KW-0472">Membrane</keyword>
<evidence type="ECO:0008006" key="4">
    <source>
        <dbReference type="Google" id="ProtNLM"/>
    </source>
</evidence>
<feature type="transmembrane region" description="Helical" evidence="1">
    <location>
        <begin position="12"/>
        <end position="33"/>
    </location>
</feature>
<reference evidence="2 3" key="1">
    <citation type="journal article" date="2014" name="Int. J. Syst. Evol. Microbiol.">
        <title>Complete genome sequence of Corynebacterium casei LMG S-19264T (=DSM 44701T), isolated from a smear-ripened cheese.</title>
        <authorList>
            <consortium name="US DOE Joint Genome Institute (JGI-PGF)"/>
            <person name="Walter F."/>
            <person name="Albersmeier A."/>
            <person name="Kalinowski J."/>
            <person name="Ruckert C."/>
        </authorList>
    </citation>
    <scope>NUCLEOTIDE SEQUENCE [LARGE SCALE GENOMIC DNA]</scope>
    <source>
        <strain evidence="2 3">CGMCC 4.7215</strain>
    </source>
</reference>
<feature type="transmembrane region" description="Helical" evidence="1">
    <location>
        <begin position="39"/>
        <end position="60"/>
    </location>
</feature>
<accession>A0ABD5X4L8</accession>
<feature type="transmembrane region" description="Helical" evidence="1">
    <location>
        <begin position="89"/>
        <end position="106"/>
    </location>
</feature>
<proteinExistence type="predicted"/>
<dbReference type="Proteomes" id="UP001596414">
    <property type="component" value="Unassembled WGS sequence"/>
</dbReference>
<dbReference type="AlphaFoldDB" id="A0ABD5X4L8"/>
<protein>
    <recommendedName>
        <fullName evidence="4">Holin</fullName>
    </recommendedName>
</protein>
<keyword evidence="1" id="KW-1133">Transmembrane helix</keyword>
<dbReference type="EMBL" id="JBHSZQ010000016">
    <property type="protein sequence ID" value="MFC7126146.1"/>
    <property type="molecule type" value="Genomic_DNA"/>
</dbReference>
<comment type="caution">
    <text evidence="2">The sequence shown here is derived from an EMBL/GenBank/DDBJ whole genome shotgun (WGS) entry which is preliminary data.</text>
</comment>
<name>A0ABD5X4L8_9EURY</name>
<sequence length="120" mass="12881">MFSKIKSRPGDFQVLLFSVLSVVCGALTVRAVVRGHDELQALLLGMLTVYALSIALNTIVQISYLKRYAAIPLGVVGTVVYVVGVPTDLPILFIIFGIGAVIDLIWDPTGNVYNDQSGSN</sequence>
<evidence type="ECO:0000313" key="3">
    <source>
        <dbReference type="Proteomes" id="UP001596414"/>
    </source>
</evidence>
<dbReference type="RefSeq" id="WP_267637857.1">
    <property type="nucleotide sequence ID" value="NZ_JAODIY010000010.1"/>
</dbReference>